<name>A0AAN9TIX2_9HEMI</name>
<feature type="compositionally biased region" description="Polar residues" evidence="2">
    <location>
        <begin position="64"/>
        <end position="81"/>
    </location>
</feature>
<organism evidence="3 4">
    <name type="scientific">Parthenolecanium corni</name>
    <dbReference type="NCBI Taxonomy" id="536013"/>
    <lineage>
        <taxon>Eukaryota</taxon>
        <taxon>Metazoa</taxon>
        <taxon>Ecdysozoa</taxon>
        <taxon>Arthropoda</taxon>
        <taxon>Hexapoda</taxon>
        <taxon>Insecta</taxon>
        <taxon>Pterygota</taxon>
        <taxon>Neoptera</taxon>
        <taxon>Paraneoptera</taxon>
        <taxon>Hemiptera</taxon>
        <taxon>Sternorrhyncha</taxon>
        <taxon>Coccoidea</taxon>
        <taxon>Coccidae</taxon>
        <taxon>Parthenolecanium</taxon>
    </lineage>
</organism>
<proteinExistence type="predicted"/>
<keyword evidence="1" id="KW-0175">Coiled coil</keyword>
<feature type="compositionally biased region" description="Low complexity" evidence="2">
    <location>
        <begin position="426"/>
        <end position="439"/>
    </location>
</feature>
<evidence type="ECO:0000256" key="2">
    <source>
        <dbReference type="SAM" id="MobiDB-lite"/>
    </source>
</evidence>
<feature type="compositionally biased region" description="Basic and acidic residues" evidence="2">
    <location>
        <begin position="108"/>
        <end position="121"/>
    </location>
</feature>
<protein>
    <submittedName>
        <fullName evidence="3">Uncharacterized protein</fullName>
    </submittedName>
</protein>
<dbReference type="EMBL" id="JBBCAQ010000019">
    <property type="protein sequence ID" value="KAK7595127.1"/>
    <property type="molecule type" value="Genomic_DNA"/>
</dbReference>
<comment type="caution">
    <text evidence="3">The sequence shown here is derived from an EMBL/GenBank/DDBJ whole genome shotgun (WGS) entry which is preliminary data.</text>
</comment>
<feature type="region of interest" description="Disordered" evidence="2">
    <location>
        <begin position="54"/>
        <end position="170"/>
    </location>
</feature>
<sequence length="591" mass="68322">MCADNFMLRTPPTSSVVTILRVIFLYFSDEDWNTEPTEDSLFLVQNNGWPSKELSLPRARRHNSSGFDSTPVTSPGSANTSPDDHRFIHEPLQYCSPKKPVRSIPSSDFERKQHKYAEDLRTPTPRNTFFDKVASKSEMRLDTSSPAKKRNPEDRQRSPSPTEIVSPKERFKDAKEKFLLLERERLEEQEKRLQQNLEKRKSLDYGASHHSGHHQPIHQQASYQQSSHQQHIPVAKPRSSKNWKRDTSDEVESKPRYRHGDERLHEDDFEQQPIEKRRSISRLSYQRNKSMESLNSEEYPSIASGSYKNSIDNGSSNMISQSRSKHYDEDSRYNGSRMTRYHNADIENGGGRRCKSPVMAPRPAARSYSEDYLPDHHEAGGKRYHQRDMSRSQHSVPFANDEAIPLQRYRSPTRQVDNPRLSRSGAAPASAAAAAYPYVAEEESQRRVKRSDSKYYAKPTEHDKRRSMMDAIEDEKRRNSNEIAKEFKRRSYQDHRTGSEISYQGSLGYHEINDQDRYPVTEKEAWTHHNKLAKNGKPLSNGVPVASPRYRHSYAEPFHHPPPISHHHEILQRTNSSLSSGRIGIAAIHHY</sequence>
<feature type="compositionally biased region" description="Polar residues" evidence="2">
    <location>
        <begin position="281"/>
        <end position="322"/>
    </location>
</feature>
<feature type="coiled-coil region" evidence="1">
    <location>
        <begin position="171"/>
        <end position="203"/>
    </location>
</feature>
<feature type="region of interest" description="Disordered" evidence="2">
    <location>
        <begin position="375"/>
        <end position="394"/>
    </location>
</feature>
<keyword evidence="4" id="KW-1185">Reference proteome</keyword>
<dbReference type="AlphaFoldDB" id="A0AAN9TIX2"/>
<dbReference type="Proteomes" id="UP001367676">
    <property type="component" value="Unassembled WGS sequence"/>
</dbReference>
<gene>
    <name evidence="3" type="ORF">V9T40_001560</name>
</gene>
<evidence type="ECO:0000313" key="4">
    <source>
        <dbReference type="Proteomes" id="UP001367676"/>
    </source>
</evidence>
<evidence type="ECO:0000256" key="1">
    <source>
        <dbReference type="SAM" id="Coils"/>
    </source>
</evidence>
<feature type="compositionally biased region" description="Basic and acidic residues" evidence="2">
    <location>
        <begin position="443"/>
        <end position="498"/>
    </location>
</feature>
<reference evidence="3 4" key="1">
    <citation type="submission" date="2024-03" db="EMBL/GenBank/DDBJ databases">
        <title>Adaptation during the transition from Ophiocordyceps entomopathogen to insect associate is accompanied by gene loss and intensified selection.</title>
        <authorList>
            <person name="Ward C.M."/>
            <person name="Onetto C.A."/>
            <person name="Borneman A.R."/>
        </authorList>
    </citation>
    <scope>NUCLEOTIDE SEQUENCE [LARGE SCALE GENOMIC DNA]</scope>
    <source>
        <strain evidence="3">AWRI1</strain>
        <tissue evidence="3">Single Adult Female</tissue>
    </source>
</reference>
<feature type="compositionally biased region" description="Basic and acidic residues" evidence="2">
    <location>
        <begin position="375"/>
        <end position="391"/>
    </location>
</feature>
<feature type="compositionally biased region" description="Low complexity" evidence="2">
    <location>
        <begin position="218"/>
        <end position="231"/>
    </location>
</feature>
<accession>A0AAN9TIX2</accession>
<feature type="region of interest" description="Disordered" evidence="2">
    <location>
        <begin position="406"/>
        <end position="498"/>
    </location>
</feature>
<feature type="compositionally biased region" description="Basic and acidic residues" evidence="2">
    <location>
        <begin position="243"/>
        <end position="266"/>
    </location>
</feature>
<evidence type="ECO:0000313" key="3">
    <source>
        <dbReference type="EMBL" id="KAK7595127.1"/>
    </source>
</evidence>
<feature type="region of interest" description="Disordered" evidence="2">
    <location>
        <begin position="205"/>
        <end position="336"/>
    </location>
</feature>